<dbReference type="OrthoDB" id="9793586at2"/>
<evidence type="ECO:0000313" key="13">
    <source>
        <dbReference type="EMBL" id="SFR08771.1"/>
    </source>
</evidence>
<dbReference type="InterPro" id="IPR050838">
    <property type="entry name" value="Ketopantoate_reductase"/>
</dbReference>
<dbReference type="PANTHER" id="PTHR43765">
    <property type="entry name" value="2-DEHYDROPANTOATE 2-REDUCTASE-RELATED"/>
    <property type="match status" value="1"/>
</dbReference>
<dbReference type="InterPro" id="IPR013332">
    <property type="entry name" value="KPR_N"/>
</dbReference>
<dbReference type="EC" id="1.1.1.169" evidence="3 10"/>
<evidence type="ECO:0000256" key="1">
    <source>
        <dbReference type="ARBA" id="ARBA00004994"/>
    </source>
</evidence>
<evidence type="ECO:0000256" key="5">
    <source>
        <dbReference type="ARBA" id="ARBA00022655"/>
    </source>
</evidence>
<dbReference type="GO" id="GO:0008677">
    <property type="term" value="F:2-dehydropantoate 2-reductase activity"/>
    <property type="evidence" value="ECO:0007669"/>
    <property type="project" value="UniProtKB-EC"/>
</dbReference>
<dbReference type="SUPFAM" id="SSF48179">
    <property type="entry name" value="6-phosphogluconate dehydrogenase C-terminal domain-like"/>
    <property type="match status" value="1"/>
</dbReference>
<proteinExistence type="inferred from homology"/>
<evidence type="ECO:0000259" key="11">
    <source>
        <dbReference type="Pfam" id="PF02558"/>
    </source>
</evidence>
<dbReference type="GO" id="GO:0015940">
    <property type="term" value="P:pantothenate biosynthetic process"/>
    <property type="evidence" value="ECO:0007669"/>
    <property type="project" value="UniProtKB-UniPathway"/>
</dbReference>
<dbReference type="InterPro" id="IPR013752">
    <property type="entry name" value="KPA_reductase"/>
</dbReference>
<dbReference type="FunFam" id="1.10.1040.10:FF:000017">
    <property type="entry name" value="2-dehydropantoate 2-reductase"/>
    <property type="match status" value="1"/>
</dbReference>
<comment type="pathway">
    <text evidence="1 10">Cofactor biosynthesis; (R)-pantothenate biosynthesis; (R)-pantoate from 3-methyl-2-oxobutanoate: step 2/2.</text>
</comment>
<gene>
    <name evidence="13" type="ORF">SAMN04515673_105123</name>
</gene>
<evidence type="ECO:0000256" key="3">
    <source>
        <dbReference type="ARBA" id="ARBA00013014"/>
    </source>
</evidence>
<evidence type="ECO:0000313" key="14">
    <source>
        <dbReference type="Proteomes" id="UP000199302"/>
    </source>
</evidence>
<organism evidence="13 14">
    <name type="scientific">Poseidonocella sedimentorum</name>
    <dbReference type="NCBI Taxonomy" id="871652"/>
    <lineage>
        <taxon>Bacteria</taxon>
        <taxon>Pseudomonadati</taxon>
        <taxon>Pseudomonadota</taxon>
        <taxon>Alphaproteobacteria</taxon>
        <taxon>Rhodobacterales</taxon>
        <taxon>Roseobacteraceae</taxon>
        <taxon>Poseidonocella</taxon>
    </lineage>
</organism>
<evidence type="ECO:0000259" key="12">
    <source>
        <dbReference type="Pfam" id="PF08546"/>
    </source>
</evidence>
<dbReference type="AlphaFoldDB" id="A0A1I6DTV1"/>
<dbReference type="GO" id="GO:0005737">
    <property type="term" value="C:cytoplasm"/>
    <property type="evidence" value="ECO:0007669"/>
    <property type="project" value="TreeGrafter"/>
</dbReference>
<dbReference type="SUPFAM" id="SSF51735">
    <property type="entry name" value="NAD(P)-binding Rossmann-fold domains"/>
    <property type="match status" value="1"/>
</dbReference>
<sequence>MPVTHNSDVSVAILGAGALGSVIGAALAEAGRPVALWTRNLAHAQAIRDQGLRVDRGGETRRVRIDAGPVGSSAAQPDLIILLTKTQDSAAAMESIAPHIARGAFVLTLQNGIGNAERILPFCPADQLLTGTTMTNGLMVAAGHVSTQGAGEAVFKAMSPAGEARAAEFEIDVPGFALRHSGHALEAIWTKAALNCAMNAAAGLTGARVGQLTSVPGMRETLSAVAAEVVAVAAAQGITVAQAEVEAKIDYATANHTYHKSSMLQDVEAGKPTEIESLCGEVTRQAEGLGLATPLNAAFAALIRLKTAPATGAETEGANDA</sequence>
<dbReference type="UniPathway" id="UPA00028">
    <property type="reaction ID" value="UER00004"/>
</dbReference>
<dbReference type="PANTHER" id="PTHR43765:SF2">
    <property type="entry name" value="2-DEHYDROPANTOATE 2-REDUCTASE"/>
    <property type="match status" value="1"/>
</dbReference>
<dbReference type="Gene3D" id="3.40.50.720">
    <property type="entry name" value="NAD(P)-binding Rossmann-like Domain"/>
    <property type="match status" value="1"/>
</dbReference>
<comment type="function">
    <text evidence="10">Catalyzes the NADPH-dependent reduction of ketopantoate into pantoic acid.</text>
</comment>
<evidence type="ECO:0000256" key="4">
    <source>
        <dbReference type="ARBA" id="ARBA00019465"/>
    </source>
</evidence>
<dbReference type="Gene3D" id="1.10.1040.10">
    <property type="entry name" value="N-(1-d-carboxylethyl)-l-norvaline Dehydrogenase, domain 2"/>
    <property type="match status" value="1"/>
</dbReference>
<dbReference type="Pfam" id="PF02558">
    <property type="entry name" value="ApbA"/>
    <property type="match status" value="1"/>
</dbReference>
<dbReference type="GO" id="GO:0050661">
    <property type="term" value="F:NADP binding"/>
    <property type="evidence" value="ECO:0007669"/>
    <property type="project" value="TreeGrafter"/>
</dbReference>
<protein>
    <recommendedName>
        <fullName evidence="4 10">2-dehydropantoate 2-reductase</fullName>
        <ecNumber evidence="3 10">1.1.1.169</ecNumber>
    </recommendedName>
    <alternativeName>
        <fullName evidence="8 10">Ketopantoate reductase</fullName>
    </alternativeName>
</protein>
<evidence type="ECO:0000256" key="8">
    <source>
        <dbReference type="ARBA" id="ARBA00032024"/>
    </source>
</evidence>
<comment type="similarity">
    <text evidence="2 10">Belongs to the ketopantoate reductase family.</text>
</comment>
<dbReference type="Pfam" id="PF08546">
    <property type="entry name" value="ApbA_C"/>
    <property type="match status" value="1"/>
</dbReference>
<dbReference type="STRING" id="871652.SAMN04515673_105123"/>
<dbReference type="NCBIfam" id="TIGR00745">
    <property type="entry name" value="apbA_panE"/>
    <property type="match status" value="1"/>
</dbReference>
<feature type="domain" description="Ketopantoate reductase C-terminal" evidence="12">
    <location>
        <begin position="186"/>
        <end position="306"/>
    </location>
</feature>
<dbReference type="Proteomes" id="UP000199302">
    <property type="component" value="Unassembled WGS sequence"/>
</dbReference>
<dbReference type="InterPro" id="IPR036291">
    <property type="entry name" value="NAD(P)-bd_dom_sf"/>
</dbReference>
<keyword evidence="7 10" id="KW-0560">Oxidoreductase</keyword>
<evidence type="ECO:0000256" key="2">
    <source>
        <dbReference type="ARBA" id="ARBA00007870"/>
    </source>
</evidence>
<evidence type="ECO:0000256" key="7">
    <source>
        <dbReference type="ARBA" id="ARBA00023002"/>
    </source>
</evidence>
<accession>A0A1I6DTV1</accession>
<evidence type="ECO:0000256" key="6">
    <source>
        <dbReference type="ARBA" id="ARBA00022857"/>
    </source>
</evidence>
<name>A0A1I6DTV1_9RHOB</name>
<keyword evidence="14" id="KW-1185">Reference proteome</keyword>
<reference evidence="13 14" key="1">
    <citation type="submission" date="2016-10" db="EMBL/GenBank/DDBJ databases">
        <authorList>
            <person name="de Groot N.N."/>
        </authorList>
    </citation>
    <scope>NUCLEOTIDE SEQUENCE [LARGE SCALE GENOMIC DNA]</scope>
    <source>
        <strain evidence="14">KMM 9023,NRIC 0796,JCM 17311,KCTC 23692</strain>
    </source>
</reference>
<feature type="domain" description="Ketopantoate reductase N-terminal" evidence="11">
    <location>
        <begin position="11"/>
        <end position="158"/>
    </location>
</feature>
<keyword evidence="5 10" id="KW-0566">Pantothenate biosynthesis</keyword>
<comment type="catalytic activity">
    <reaction evidence="9 10">
        <text>(R)-pantoate + NADP(+) = 2-dehydropantoate + NADPH + H(+)</text>
        <dbReference type="Rhea" id="RHEA:16233"/>
        <dbReference type="ChEBI" id="CHEBI:11561"/>
        <dbReference type="ChEBI" id="CHEBI:15378"/>
        <dbReference type="ChEBI" id="CHEBI:15980"/>
        <dbReference type="ChEBI" id="CHEBI:57783"/>
        <dbReference type="ChEBI" id="CHEBI:58349"/>
        <dbReference type="EC" id="1.1.1.169"/>
    </reaction>
</comment>
<dbReference type="RefSeq" id="WP_092079568.1">
    <property type="nucleotide sequence ID" value="NZ_FOYI01000005.1"/>
</dbReference>
<dbReference type="InterPro" id="IPR013328">
    <property type="entry name" value="6PGD_dom2"/>
</dbReference>
<keyword evidence="6 10" id="KW-0521">NADP</keyword>
<evidence type="ECO:0000256" key="10">
    <source>
        <dbReference type="RuleBase" id="RU362068"/>
    </source>
</evidence>
<dbReference type="InterPro" id="IPR003710">
    <property type="entry name" value="ApbA"/>
</dbReference>
<dbReference type="InterPro" id="IPR008927">
    <property type="entry name" value="6-PGluconate_DH-like_C_sf"/>
</dbReference>
<dbReference type="EMBL" id="FOYI01000005">
    <property type="protein sequence ID" value="SFR08771.1"/>
    <property type="molecule type" value="Genomic_DNA"/>
</dbReference>
<evidence type="ECO:0000256" key="9">
    <source>
        <dbReference type="ARBA" id="ARBA00048793"/>
    </source>
</evidence>